<evidence type="ECO:0000313" key="1">
    <source>
        <dbReference type="EMBL" id="KAI9462675.1"/>
    </source>
</evidence>
<comment type="caution">
    <text evidence="1">The sequence shown here is derived from an EMBL/GenBank/DDBJ whole genome shotgun (WGS) entry which is preliminary data.</text>
</comment>
<name>A0ACC0U626_9AGAM</name>
<accession>A0ACC0U626</accession>
<dbReference type="EMBL" id="JAGFNK010000165">
    <property type="protein sequence ID" value="KAI9462675.1"/>
    <property type="molecule type" value="Genomic_DNA"/>
</dbReference>
<proteinExistence type="predicted"/>
<gene>
    <name evidence="1" type="ORF">F5148DRAFT_214937</name>
</gene>
<dbReference type="Proteomes" id="UP001207468">
    <property type="component" value="Unassembled WGS sequence"/>
</dbReference>
<sequence length="165" mass="18666">MYSGLWLAAEFAIHEYIIAPIVVRPSPPVCPLITSLTSLDYVLKSRPRHHRSPRFSAATGDDASTPRVARSDPFHWLGFPFIRLSFRPFLSLSSSPYISQIQGEALLFPSLYVPERIRLNECTQTTSPACPLGFSLLCPFISSHLFYHRVHQSYKLTCVSPDTFH</sequence>
<organism evidence="1 2">
    <name type="scientific">Russula earlei</name>
    <dbReference type="NCBI Taxonomy" id="71964"/>
    <lineage>
        <taxon>Eukaryota</taxon>
        <taxon>Fungi</taxon>
        <taxon>Dikarya</taxon>
        <taxon>Basidiomycota</taxon>
        <taxon>Agaricomycotina</taxon>
        <taxon>Agaricomycetes</taxon>
        <taxon>Russulales</taxon>
        <taxon>Russulaceae</taxon>
        <taxon>Russula</taxon>
    </lineage>
</organism>
<protein>
    <submittedName>
        <fullName evidence="1">Uncharacterized protein</fullName>
    </submittedName>
</protein>
<evidence type="ECO:0000313" key="2">
    <source>
        <dbReference type="Proteomes" id="UP001207468"/>
    </source>
</evidence>
<reference evidence="1" key="1">
    <citation type="submission" date="2021-03" db="EMBL/GenBank/DDBJ databases">
        <title>Evolutionary priming and transition to the ectomycorrhizal habit in an iconic lineage of mushroom-forming fungi: is preadaptation a requirement?</title>
        <authorList>
            <consortium name="DOE Joint Genome Institute"/>
            <person name="Looney B.P."/>
            <person name="Miyauchi S."/>
            <person name="Morin E."/>
            <person name="Drula E."/>
            <person name="Courty P.E."/>
            <person name="Chicoki N."/>
            <person name="Fauchery L."/>
            <person name="Kohler A."/>
            <person name="Kuo A."/>
            <person name="LaButti K."/>
            <person name="Pangilinan J."/>
            <person name="Lipzen A."/>
            <person name="Riley R."/>
            <person name="Andreopoulos W."/>
            <person name="He G."/>
            <person name="Johnson J."/>
            <person name="Barry K.W."/>
            <person name="Grigoriev I.V."/>
            <person name="Nagy L."/>
            <person name="Hibbett D."/>
            <person name="Henrissat B."/>
            <person name="Matheny P.B."/>
            <person name="Labbe J."/>
            <person name="Martin A.F."/>
        </authorList>
    </citation>
    <scope>NUCLEOTIDE SEQUENCE</scope>
    <source>
        <strain evidence="1">BPL698</strain>
    </source>
</reference>
<keyword evidence="2" id="KW-1185">Reference proteome</keyword>